<evidence type="ECO:0000313" key="3">
    <source>
        <dbReference type="Proteomes" id="UP000664578"/>
    </source>
</evidence>
<dbReference type="EMBL" id="JAEMWV010000007">
    <property type="protein sequence ID" value="MBN8252827.1"/>
    <property type="molecule type" value="Genomic_DNA"/>
</dbReference>
<organism evidence="2 3">
    <name type="scientific">Priestia flexa</name>
    <dbReference type="NCBI Taxonomy" id="86664"/>
    <lineage>
        <taxon>Bacteria</taxon>
        <taxon>Bacillati</taxon>
        <taxon>Bacillota</taxon>
        <taxon>Bacilli</taxon>
        <taxon>Bacillales</taxon>
        <taxon>Bacillaceae</taxon>
        <taxon>Priestia</taxon>
    </lineage>
</organism>
<comment type="caution">
    <text evidence="2">The sequence shown here is derived from an EMBL/GenBank/DDBJ whole genome shotgun (WGS) entry which is preliminary data.</text>
</comment>
<reference evidence="2" key="1">
    <citation type="submission" date="2020-12" db="EMBL/GenBank/DDBJ databases">
        <title>PHA producing bacteria isolated from mangrove.</title>
        <authorList>
            <person name="Zheng W."/>
            <person name="Yu S."/>
            <person name="Huang Y."/>
        </authorList>
    </citation>
    <scope>NUCLEOTIDE SEQUENCE</scope>
    <source>
        <strain evidence="2">GN22-4</strain>
    </source>
</reference>
<evidence type="ECO:0000313" key="2">
    <source>
        <dbReference type="EMBL" id="MBN8252827.1"/>
    </source>
</evidence>
<dbReference type="AlphaFoldDB" id="A0A8I1SMJ1"/>
<name>A0A8I1SMJ1_9BACI</name>
<feature type="region of interest" description="Disordered" evidence="1">
    <location>
        <begin position="18"/>
        <end position="87"/>
    </location>
</feature>
<protein>
    <submittedName>
        <fullName evidence="2">Uncharacterized protein</fullName>
    </submittedName>
</protein>
<gene>
    <name evidence="2" type="ORF">JF537_14695</name>
</gene>
<dbReference type="Proteomes" id="UP000664578">
    <property type="component" value="Unassembled WGS sequence"/>
</dbReference>
<feature type="compositionally biased region" description="Basic and acidic residues" evidence="1">
    <location>
        <begin position="21"/>
        <end position="50"/>
    </location>
</feature>
<dbReference type="PROSITE" id="PS51257">
    <property type="entry name" value="PROKAR_LIPOPROTEIN"/>
    <property type="match status" value="1"/>
</dbReference>
<proteinExistence type="predicted"/>
<sequence length="302" mass="34351">MKKWLLVAAASLLLAACGKGESAEEAKETAATADKTEEHASEEKAEKVEKETEEENSKEESSKVELSQEEMDKLRIPTVPINSPYHEKDHTEQELVENYMDETGRIYFSLTEEPIRTIVSGTTSPKVSNITNYSDAFINPVDKQAYQLQSQAEIDQIYKLILANQPKQLQGTDPSEYRTWEQATNLERGMMQMLYLVGPTMNDIKTAMDRDLYNHPAFVVGQEELEKLGAPLVFAPAPQTPLDYKLFQNMKMIQAMWGEVGEFENPAENKEEFEKVYAQVRQETNNLFVRINYALTEDGFGE</sequence>
<dbReference type="RefSeq" id="WP_206782853.1">
    <property type="nucleotide sequence ID" value="NZ_JAEMWV010000007.1"/>
</dbReference>
<evidence type="ECO:0000256" key="1">
    <source>
        <dbReference type="SAM" id="MobiDB-lite"/>
    </source>
</evidence>
<accession>A0A8I1SMJ1</accession>